<name>A0A0G0HSF0_9BACT</name>
<evidence type="ECO:0000313" key="2">
    <source>
        <dbReference type="EMBL" id="KKQ45162.1"/>
    </source>
</evidence>
<evidence type="ECO:0000256" key="1">
    <source>
        <dbReference type="SAM" id="MobiDB-lite"/>
    </source>
</evidence>
<feature type="region of interest" description="Disordered" evidence="1">
    <location>
        <begin position="1"/>
        <end position="113"/>
    </location>
</feature>
<reference evidence="2 3" key="1">
    <citation type="journal article" date="2015" name="Nature">
        <title>rRNA introns, odd ribosomes, and small enigmatic genomes across a large radiation of phyla.</title>
        <authorList>
            <person name="Brown C.T."/>
            <person name="Hug L.A."/>
            <person name="Thomas B.C."/>
            <person name="Sharon I."/>
            <person name="Castelle C.J."/>
            <person name="Singh A."/>
            <person name="Wilkins M.J."/>
            <person name="Williams K.H."/>
            <person name="Banfield J.F."/>
        </authorList>
    </citation>
    <scope>NUCLEOTIDE SEQUENCE [LARGE SCALE GENOMIC DNA]</scope>
</reference>
<feature type="compositionally biased region" description="Polar residues" evidence="1">
    <location>
        <begin position="1"/>
        <end position="13"/>
    </location>
</feature>
<comment type="caution">
    <text evidence="2">The sequence shown here is derived from an EMBL/GenBank/DDBJ whole genome shotgun (WGS) entry which is preliminary data.</text>
</comment>
<dbReference type="EMBL" id="LBTR01000018">
    <property type="protein sequence ID" value="KKQ45162.1"/>
    <property type="molecule type" value="Genomic_DNA"/>
</dbReference>
<gene>
    <name evidence="2" type="ORF">US62_C0018G0012</name>
</gene>
<protein>
    <submittedName>
        <fullName evidence="2">Uncharacterized protein</fullName>
    </submittedName>
</protein>
<sequence>MSILNPNKPTDPTMTAVVAGDAPVADPMAPAADDTTGTVASVPPMSTTPAGPGTTPKDVDVTGGQSTSPTVPSMSEPAVVADDTNLPAEPVVGTVSEEPKDGGGTSGPTTTGM</sequence>
<dbReference type="AlphaFoldDB" id="A0A0G0HSF0"/>
<accession>A0A0G0HSF0</accession>
<proteinExistence type="predicted"/>
<dbReference type="Proteomes" id="UP000034603">
    <property type="component" value="Unassembled WGS sequence"/>
</dbReference>
<organism evidence="2 3">
    <name type="scientific">Candidatus Woesebacteria bacterium GW2011_GWA1_37_8</name>
    <dbReference type="NCBI Taxonomy" id="1618546"/>
    <lineage>
        <taxon>Bacteria</taxon>
        <taxon>Candidatus Woeseibacteriota</taxon>
    </lineage>
</organism>
<feature type="compositionally biased region" description="Low complexity" evidence="1">
    <location>
        <begin position="15"/>
        <end position="38"/>
    </location>
</feature>
<feature type="compositionally biased region" description="Polar residues" evidence="1">
    <location>
        <begin position="63"/>
        <end position="73"/>
    </location>
</feature>
<evidence type="ECO:0000313" key="3">
    <source>
        <dbReference type="Proteomes" id="UP000034603"/>
    </source>
</evidence>